<evidence type="ECO:0000256" key="4">
    <source>
        <dbReference type="ARBA" id="ARBA00022752"/>
    </source>
</evidence>
<evidence type="ECO:0000256" key="1">
    <source>
        <dbReference type="ARBA" id="ARBA00004683"/>
    </source>
</evidence>
<dbReference type="Pfam" id="PF00561">
    <property type="entry name" value="Abhydrolase_1"/>
    <property type="match status" value="1"/>
</dbReference>
<dbReference type="PANTHER" id="PTHR36837">
    <property type="entry name" value="POLY(3-HYDROXYALKANOATE) POLYMERASE SUBUNIT PHAC"/>
    <property type="match status" value="1"/>
</dbReference>
<feature type="domain" description="AB hydrolase-1" evidence="7">
    <location>
        <begin position="78"/>
        <end position="346"/>
    </location>
</feature>
<accession>A0ABY5HLL8</accession>
<reference evidence="8" key="1">
    <citation type="submission" date="2021-04" db="EMBL/GenBank/DDBJ databases">
        <title>Oceanospirillales bacteria with DddD are important DMSP degraders in coastal seawater.</title>
        <authorList>
            <person name="Liu J."/>
        </authorList>
    </citation>
    <scope>NUCLEOTIDE SEQUENCE</scope>
    <source>
        <strain evidence="8">D13-1</strain>
    </source>
</reference>
<evidence type="ECO:0000313" key="9">
    <source>
        <dbReference type="Proteomes" id="UP001058461"/>
    </source>
</evidence>
<dbReference type="EMBL" id="CP073347">
    <property type="protein sequence ID" value="UTW13276.1"/>
    <property type="molecule type" value="Genomic_DNA"/>
</dbReference>
<gene>
    <name evidence="8" type="primary">phaC</name>
    <name evidence="8" type="ORF">KDW95_06355</name>
</gene>
<keyword evidence="9" id="KW-1185">Reference proteome</keyword>
<dbReference type="InterPro" id="IPR010125">
    <property type="entry name" value="PHA_synth_III_C"/>
</dbReference>
<evidence type="ECO:0000256" key="5">
    <source>
        <dbReference type="ARBA" id="ARBA00023315"/>
    </source>
</evidence>
<dbReference type="Proteomes" id="UP001058461">
    <property type="component" value="Chromosome"/>
</dbReference>
<evidence type="ECO:0000256" key="6">
    <source>
        <dbReference type="ARBA" id="ARBA00033356"/>
    </source>
</evidence>
<evidence type="ECO:0000259" key="7">
    <source>
        <dbReference type="Pfam" id="PF00561"/>
    </source>
</evidence>
<protein>
    <recommendedName>
        <fullName evidence="2">Poly(3-hydroxyalkanoate) polymerase subunit PhaC</fullName>
    </recommendedName>
    <alternativeName>
        <fullName evidence="6">PHB synthase subunit PhaC</fullName>
    </alternativeName>
</protein>
<sequence length="366" mass="41397">MNGIDLDGDRVRDEVQAHHRALIDSCETLAGIRSVEVGTSPCDVIYTQDKLRLLHYVTEQPDDPETRSSRDATACRTPLLICYALVNRPYVVDLDKRRSLVRKLLALGIDLYLLDWGYPDADDSHLDLDDYINDYLNTCVDQVRLHSDQDQINLLGICQGGTFSLCYSALYPHKIKNLITLVTPVDFKTPDNLLSHLAQQVDVDLAVDTYGNIPGSMLNDAYKALMPMRLGIQKQLHMPTQLQDRSKALNFLRMEKWIHDSPDQAAEAFRQFIRDFFQHNKLIQGQIMLGGRSVRLENIHQPVLNIYGEQDHLVPPSASTPLAQHISSTDYEALPVAAGHIGIFVGKRAQNLLAPHIAQWLRQRDD</sequence>
<comment type="pathway">
    <text evidence="1">Biopolymer metabolism; poly-(R)-3-hydroxybutanoate biosynthesis.</text>
</comment>
<organism evidence="8 9">
    <name type="scientific">Marinobacterium rhizophilum</name>
    <dbReference type="NCBI Taxonomy" id="420402"/>
    <lineage>
        <taxon>Bacteria</taxon>
        <taxon>Pseudomonadati</taxon>
        <taxon>Pseudomonadota</taxon>
        <taxon>Gammaproteobacteria</taxon>
        <taxon>Oceanospirillales</taxon>
        <taxon>Oceanospirillaceae</taxon>
        <taxon>Marinobacterium</taxon>
    </lineage>
</organism>
<dbReference type="InterPro" id="IPR051321">
    <property type="entry name" value="PHA/PHB_synthase"/>
</dbReference>
<keyword evidence="4" id="KW-0583">PHB biosynthesis</keyword>
<evidence type="ECO:0000256" key="2">
    <source>
        <dbReference type="ARBA" id="ARBA00019065"/>
    </source>
</evidence>
<dbReference type="InterPro" id="IPR000073">
    <property type="entry name" value="AB_hydrolase_1"/>
</dbReference>
<dbReference type="InterPro" id="IPR029058">
    <property type="entry name" value="AB_hydrolase_fold"/>
</dbReference>
<name>A0ABY5HLL8_9GAMM</name>
<evidence type="ECO:0000313" key="8">
    <source>
        <dbReference type="EMBL" id="UTW13276.1"/>
    </source>
</evidence>
<evidence type="ECO:0000256" key="3">
    <source>
        <dbReference type="ARBA" id="ARBA00022679"/>
    </source>
</evidence>
<dbReference type="Gene3D" id="3.40.50.1820">
    <property type="entry name" value="alpha/beta hydrolase"/>
    <property type="match status" value="1"/>
</dbReference>
<dbReference type="PANTHER" id="PTHR36837:SF2">
    <property type="entry name" value="POLY(3-HYDROXYALKANOATE) POLYMERASE SUBUNIT PHAC"/>
    <property type="match status" value="1"/>
</dbReference>
<keyword evidence="5" id="KW-0012">Acyltransferase</keyword>
<dbReference type="NCBIfam" id="TIGR01836">
    <property type="entry name" value="PHA_synth_III_C"/>
    <property type="match status" value="1"/>
</dbReference>
<proteinExistence type="predicted"/>
<dbReference type="SUPFAM" id="SSF53474">
    <property type="entry name" value="alpha/beta-Hydrolases"/>
    <property type="match status" value="1"/>
</dbReference>
<dbReference type="RefSeq" id="WP_255855449.1">
    <property type="nucleotide sequence ID" value="NZ_CP073347.1"/>
</dbReference>
<keyword evidence="3" id="KW-0808">Transferase</keyword>